<feature type="coiled-coil region" evidence="1">
    <location>
        <begin position="47"/>
        <end position="88"/>
    </location>
</feature>
<organism evidence="3 4">
    <name type="scientific">Spirosoma pollinicola</name>
    <dbReference type="NCBI Taxonomy" id="2057025"/>
    <lineage>
        <taxon>Bacteria</taxon>
        <taxon>Pseudomonadati</taxon>
        <taxon>Bacteroidota</taxon>
        <taxon>Cytophagia</taxon>
        <taxon>Cytophagales</taxon>
        <taxon>Cytophagaceae</taxon>
        <taxon>Spirosoma</taxon>
    </lineage>
</organism>
<reference evidence="3 4" key="1">
    <citation type="submission" date="2017-11" db="EMBL/GenBank/DDBJ databases">
        <title>Taxonomic description and genome sequences of Spirosoma HA7 sp. nov., isolated from pollen microhabitat of Corylus avellana.</title>
        <authorList>
            <person name="Ambika Manirajan B."/>
            <person name="Suarez C."/>
            <person name="Ratering S."/>
            <person name="Geissler-Plaum R."/>
            <person name="Cardinale M."/>
            <person name="Sylvia S."/>
        </authorList>
    </citation>
    <scope>NUCLEOTIDE SEQUENCE [LARGE SCALE GENOMIC DNA]</scope>
    <source>
        <strain evidence="3 4">HA7</strain>
    </source>
</reference>
<protein>
    <submittedName>
        <fullName evidence="3">Uncharacterized protein</fullName>
    </submittedName>
</protein>
<dbReference type="KEGG" id="spir:CWM47_31050"/>
<dbReference type="OrthoDB" id="936592at2"/>
<keyword evidence="2" id="KW-0812">Transmembrane</keyword>
<gene>
    <name evidence="3" type="ORF">CWM47_31050</name>
</gene>
<evidence type="ECO:0000313" key="4">
    <source>
        <dbReference type="Proteomes" id="UP000232883"/>
    </source>
</evidence>
<accession>A0A2K8Z7P2</accession>
<keyword evidence="1" id="KW-0175">Coiled coil</keyword>
<keyword evidence="2" id="KW-0472">Membrane</keyword>
<dbReference type="RefSeq" id="WP_100992444.1">
    <property type="nucleotide sequence ID" value="NZ_CP025096.1"/>
</dbReference>
<feature type="transmembrane region" description="Helical" evidence="2">
    <location>
        <begin position="12"/>
        <end position="30"/>
    </location>
</feature>
<dbReference type="AlphaFoldDB" id="A0A2K8Z7P2"/>
<evidence type="ECO:0000256" key="1">
    <source>
        <dbReference type="SAM" id="Coils"/>
    </source>
</evidence>
<dbReference type="EMBL" id="CP025096">
    <property type="protein sequence ID" value="AUD05893.1"/>
    <property type="molecule type" value="Genomic_DNA"/>
</dbReference>
<name>A0A2K8Z7P2_9BACT</name>
<evidence type="ECO:0000313" key="3">
    <source>
        <dbReference type="EMBL" id="AUD05893.1"/>
    </source>
</evidence>
<dbReference type="Proteomes" id="UP000232883">
    <property type="component" value="Chromosome"/>
</dbReference>
<proteinExistence type="predicted"/>
<keyword evidence="4" id="KW-1185">Reference proteome</keyword>
<sequence>METPATHWRLATGILSVLLLLLLIVGVYFWNTRNTPTPATSPLKGQVDSLVSVKRQLESNLNDVKSQLESATEENASLNSQIDNLDKLLSQTYDQLNMHYGDNIDHTFAMNGMNRTVARLNHLHDSVSSQLGPLQGNAARLSKSNDVLTDQNRKLQQSLNQRDTSLSAMVLRSALTSDAFRFDAIKPNGKQTAKAKKVNTLSVSFTVPDEKGLTGLQDVFLSLTDDHQQAMIPPVHTVSVKLAKGTKEVSVQAVQSVDFDQHPKRISFKLDPATAIKPGIYRASIYTQTAYLGLVEFRFRDSFWFF</sequence>
<keyword evidence="2" id="KW-1133">Transmembrane helix</keyword>
<evidence type="ECO:0000256" key="2">
    <source>
        <dbReference type="SAM" id="Phobius"/>
    </source>
</evidence>